<dbReference type="CDD" id="cd11883">
    <property type="entry name" value="SH3_Sdc25"/>
    <property type="match status" value="1"/>
</dbReference>
<evidence type="ECO:0000256" key="3">
    <source>
        <dbReference type="ARBA" id="ARBA00009666"/>
    </source>
</evidence>
<dbReference type="FunFam" id="2.30.30.40:FF:000072">
    <property type="entry name" value="Unconventional Myosin IB"/>
    <property type="match status" value="1"/>
</dbReference>
<dbReference type="Pfam" id="PF00617">
    <property type="entry name" value="RasGEF"/>
    <property type="match status" value="1"/>
</dbReference>
<proteinExistence type="inferred from homology"/>
<dbReference type="SMART" id="SM00326">
    <property type="entry name" value="SH3"/>
    <property type="match status" value="1"/>
</dbReference>
<dbReference type="eggNOG" id="KOG2070">
    <property type="taxonomic scope" value="Eukaryota"/>
</dbReference>
<evidence type="ECO:0000259" key="14">
    <source>
        <dbReference type="PROSITE" id="PS50009"/>
    </source>
</evidence>
<dbReference type="InterPro" id="IPR019804">
    <property type="entry name" value="Ras_G-nucl-exch_fac_CS"/>
</dbReference>
<evidence type="ECO:0000256" key="12">
    <source>
        <dbReference type="SAM" id="MobiDB-lite"/>
    </source>
</evidence>
<dbReference type="Pfam" id="PF25008">
    <property type="entry name" value="DUF7784"/>
    <property type="match status" value="1"/>
</dbReference>
<accession>M3B8V3</accession>
<protein>
    <recommendedName>
        <fullName evidence="5">Class E vacuolar protein-sorting machinery protein HSE1</fullName>
    </recommendedName>
    <alternativeName>
        <fullName evidence="6">Class E vacuolar protein-sorting machinery protein hse1</fullName>
    </alternativeName>
</protein>
<dbReference type="Pfam" id="PF25006">
    <property type="entry name" value="DUF7783"/>
    <property type="match status" value="1"/>
</dbReference>
<feature type="region of interest" description="Disordered" evidence="12">
    <location>
        <begin position="564"/>
        <end position="614"/>
    </location>
</feature>
<dbReference type="Gene3D" id="2.20.70.10">
    <property type="match status" value="1"/>
</dbReference>
<dbReference type="PANTHER" id="PTHR23113">
    <property type="entry name" value="GUANINE NUCLEOTIDE EXCHANGE FACTOR"/>
    <property type="match status" value="1"/>
</dbReference>
<dbReference type="CDD" id="cd06224">
    <property type="entry name" value="REM"/>
    <property type="match status" value="1"/>
</dbReference>
<dbReference type="VEuPathDB" id="FungiDB:MYCFIDRAFT_213980"/>
<dbReference type="InterPro" id="IPR056685">
    <property type="entry name" value="DUF7783"/>
</dbReference>
<evidence type="ECO:0000256" key="9">
    <source>
        <dbReference type="ARBA" id="ARBA00022753"/>
    </source>
</evidence>
<evidence type="ECO:0000259" key="13">
    <source>
        <dbReference type="PROSITE" id="PS50002"/>
    </source>
</evidence>
<dbReference type="GO" id="GO:0005886">
    <property type="term" value="C:plasma membrane"/>
    <property type="evidence" value="ECO:0007669"/>
    <property type="project" value="TreeGrafter"/>
</dbReference>
<evidence type="ECO:0000256" key="8">
    <source>
        <dbReference type="ARBA" id="ARBA00022658"/>
    </source>
</evidence>
<evidence type="ECO:0000256" key="10">
    <source>
        <dbReference type="PROSITE-ProRule" id="PRU00168"/>
    </source>
</evidence>
<dbReference type="SUPFAM" id="SSF48366">
    <property type="entry name" value="Ras GEF"/>
    <property type="match status" value="1"/>
</dbReference>
<dbReference type="GO" id="GO:0007265">
    <property type="term" value="P:Ras protein signal transduction"/>
    <property type="evidence" value="ECO:0007669"/>
    <property type="project" value="TreeGrafter"/>
</dbReference>
<dbReference type="InterPro" id="IPR008937">
    <property type="entry name" value="Ras-like_GEF"/>
</dbReference>
<feature type="compositionally biased region" description="Polar residues" evidence="12">
    <location>
        <begin position="782"/>
        <end position="794"/>
    </location>
</feature>
<dbReference type="CDD" id="cd00201">
    <property type="entry name" value="WW"/>
    <property type="match status" value="1"/>
</dbReference>
<evidence type="ECO:0000259" key="15">
    <source>
        <dbReference type="PROSITE" id="PS50212"/>
    </source>
</evidence>
<gene>
    <name evidence="16" type="ORF">MYCFIDRAFT_213980</name>
</gene>
<feature type="region of interest" description="Disordered" evidence="12">
    <location>
        <begin position="216"/>
        <end position="253"/>
    </location>
</feature>
<dbReference type="PANTHER" id="PTHR23113:SF368">
    <property type="entry name" value="CELL DIVISION CONTROL PROTEIN 25"/>
    <property type="match status" value="1"/>
</dbReference>
<evidence type="ECO:0000256" key="1">
    <source>
        <dbReference type="ARBA" id="ARBA00002654"/>
    </source>
</evidence>
<feature type="domain" description="Ras-GEF" evidence="14">
    <location>
        <begin position="1043"/>
        <end position="1280"/>
    </location>
</feature>
<dbReference type="InterPro" id="IPR001452">
    <property type="entry name" value="SH3_domain"/>
</dbReference>
<dbReference type="Proteomes" id="UP000016932">
    <property type="component" value="Unassembled WGS sequence"/>
</dbReference>
<evidence type="ECO:0000256" key="7">
    <source>
        <dbReference type="ARBA" id="ARBA00022443"/>
    </source>
</evidence>
<dbReference type="PRINTS" id="PR00452">
    <property type="entry name" value="SH3DOMAIN"/>
</dbReference>
<evidence type="ECO:0000256" key="4">
    <source>
        <dbReference type="ARBA" id="ARBA00011446"/>
    </source>
</evidence>
<feature type="region of interest" description="Disordered" evidence="12">
    <location>
        <begin position="287"/>
        <end position="310"/>
    </location>
</feature>
<keyword evidence="7 11" id="KW-0728">SH3 domain</keyword>
<dbReference type="SUPFAM" id="SSF50044">
    <property type="entry name" value="SH3-domain"/>
    <property type="match status" value="1"/>
</dbReference>
<dbReference type="EMBL" id="KB446556">
    <property type="protein sequence ID" value="EME85747.1"/>
    <property type="molecule type" value="Genomic_DNA"/>
</dbReference>
<feature type="compositionally biased region" description="Low complexity" evidence="12">
    <location>
        <begin position="329"/>
        <end position="340"/>
    </location>
</feature>
<dbReference type="Pfam" id="PF00618">
    <property type="entry name" value="RasGEF_N"/>
    <property type="match status" value="1"/>
</dbReference>
<dbReference type="Pfam" id="PF23518">
    <property type="entry name" value="WW_2"/>
    <property type="match status" value="1"/>
</dbReference>
<evidence type="ECO:0000313" key="17">
    <source>
        <dbReference type="Proteomes" id="UP000016932"/>
    </source>
</evidence>
<comment type="subcellular location">
    <subcellularLocation>
        <location evidence="2">Endosome membrane</location>
        <topology evidence="2">Peripheral membrane protein</topology>
        <orientation evidence="2">Cytoplasmic side</orientation>
    </subcellularLocation>
</comment>
<keyword evidence="8 10" id="KW-0344">Guanine-nucleotide releasing factor</keyword>
<evidence type="ECO:0000256" key="11">
    <source>
        <dbReference type="PROSITE-ProRule" id="PRU00192"/>
    </source>
</evidence>
<comment type="subunit">
    <text evidence="4">Component of the ESCRT-0 complex composed of HSE1 and VPS27.</text>
</comment>
<dbReference type="SMART" id="SM00229">
    <property type="entry name" value="RasGEFN"/>
    <property type="match status" value="1"/>
</dbReference>
<dbReference type="STRING" id="383855.M3B8V3"/>
<feature type="domain" description="N-terminal Ras-GEF" evidence="15">
    <location>
        <begin position="874"/>
        <end position="1007"/>
    </location>
</feature>
<reference evidence="16 17" key="1">
    <citation type="journal article" date="2012" name="PLoS Pathog.">
        <title>Diverse lifestyles and strategies of plant pathogenesis encoded in the genomes of eighteen Dothideomycetes fungi.</title>
        <authorList>
            <person name="Ohm R.A."/>
            <person name="Feau N."/>
            <person name="Henrissat B."/>
            <person name="Schoch C.L."/>
            <person name="Horwitz B.A."/>
            <person name="Barry K.W."/>
            <person name="Condon B.J."/>
            <person name="Copeland A.C."/>
            <person name="Dhillon B."/>
            <person name="Glaser F."/>
            <person name="Hesse C.N."/>
            <person name="Kosti I."/>
            <person name="LaButti K."/>
            <person name="Lindquist E.A."/>
            <person name="Lucas S."/>
            <person name="Salamov A.A."/>
            <person name="Bradshaw R.E."/>
            <person name="Ciuffetti L."/>
            <person name="Hamelin R.C."/>
            <person name="Kema G.H.J."/>
            <person name="Lawrence C."/>
            <person name="Scott J.A."/>
            <person name="Spatafora J.W."/>
            <person name="Turgeon B.G."/>
            <person name="de Wit P.J.G.M."/>
            <person name="Zhong S."/>
            <person name="Goodwin S.B."/>
            <person name="Grigoriev I.V."/>
        </authorList>
    </citation>
    <scope>NUCLEOTIDE SEQUENCE [LARGE SCALE GENOMIC DNA]</scope>
    <source>
        <strain evidence="16 17">CIRAD86</strain>
    </source>
</reference>
<dbReference type="Gene3D" id="1.10.840.10">
    <property type="entry name" value="Ras guanine-nucleotide exchange factors catalytic domain"/>
    <property type="match status" value="1"/>
</dbReference>
<feature type="region of interest" description="Disordered" evidence="12">
    <location>
        <begin position="328"/>
        <end position="382"/>
    </location>
</feature>
<organism evidence="16 17">
    <name type="scientific">Pseudocercospora fijiensis (strain CIRAD86)</name>
    <name type="common">Black leaf streak disease fungus</name>
    <name type="synonym">Mycosphaerella fijiensis</name>
    <dbReference type="NCBI Taxonomy" id="383855"/>
    <lineage>
        <taxon>Eukaryota</taxon>
        <taxon>Fungi</taxon>
        <taxon>Dikarya</taxon>
        <taxon>Ascomycota</taxon>
        <taxon>Pezizomycotina</taxon>
        <taxon>Dothideomycetes</taxon>
        <taxon>Dothideomycetidae</taxon>
        <taxon>Mycosphaerellales</taxon>
        <taxon>Mycosphaerellaceae</taxon>
        <taxon>Pseudocercospora</taxon>
    </lineage>
</organism>
<dbReference type="SMART" id="SM00147">
    <property type="entry name" value="RasGEF"/>
    <property type="match status" value="1"/>
</dbReference>
<dbReference type="InterPro" id="IPR001202">
    <property type="entry name" value="WW_dom"/>
</dbReference>
<dbReference type="InterPro" id="IPR057827">
    <property type="entry name" value="WW_fungi"/>
</dbReference>
<evidence type="ECO:0000256" key="6">
    <source>
        <dbReference type="ARBA" id="ARBA00018978"/>
    </source>
</evidence>
<feature type="compositionally biased region" description="Polar residues" evidence="12">
    <location>
        <begin position="572"/>
        <end position="595"/>
    </location>
</feature>
<comment type="function">
    <text evidence="1">Component of the ESCRT-0 complex which is the sorting receptor for ubiquitinated cargo proteins at the multivesicular body (MVB).</text>
</comment>
<dbReference type="InterPro" id="IPR023578">
    <property type="entry name" value="Ras_GEF_dom_sf"/>
</dbReference>
<dbReference type="PROSITE" id="PS50002">
    <property type="entry name" value="SH3"/>
    <property type="match status" value="1"/>
</dbReference>
<feature type="region of interest" description="Disordered" evidence="12">
    <location>
        <begin position="763"/>
        <end position="852"/>
    </location>
</feature>
<dbReference type="PROSITE" id="PS50212">
    <property type="entry name" value="RASGEF_NTER"/>
    <property type="match status" value="1"/>
</dbReference>
<evidence type="ECO:0000313" key="16">
    <source>
        <dbReference type="EMBL" id="EME85747.1"/>
    </source>
</evidence>
<dbReference type="PROSITE" id="PS00720">
    <property type="entry name" value="RASGEF"/>
    <property type="match status" value="1"/>
</dbReference>
<dbReference type="PROSITE" id="PS50009">
    <property type="entry name" value="RASGEF_CAT"/>
    <property type="match status" value="1"/>
</dbReference>
<sequence length="1297" mass="143734">MSNQIERLQVHGTTLPETQTVQTSAQGLISRPSRALEDMASEQHLLITTGSSGIWKASPTESFAIVMRVTLTRSSERRSVVCIPAPTTLRLLSAAHCDCSDLPAAYQAAAAKRTEAACCPCLLETSTATAQGQRVVKAARDSSTSTGGQLYVRALYDYDADDRTSLSFRQGDIIQVITQLESGWWDGVIHGVRGWFPSNYCAVVTAAYDDGMGNRMGRADAEAEESGEDDEQHDQFTVNGAHGPRLPSSATQQEEAAFWIPQATPDGRLFYFNTLTGESTMELPLEAPTSANERGPRDQTNVSIPDQTRPPAEFLHSAAYGVDDDTDYASASETEDASATHGSKASSSICQHRRRRSYLSDGVSPATSMDSLNGASPMTRSRTNLTDASNVSLSAMQQGIPPVGTTMQSFANAQGHASSASLLPRRFFDDAHAVPLTWNTMVEDMRRAVQRYREVISAGDRSEFVRKAEDISDHLRLLLAAGSGTTDNHSGNPSIISTNKALYPHFREMMSRFSKLVLSSHIAAADFPAPDSAQKCLQEAEGVLHGVYGFVEVARQQRGEEIPRLTPGFVSGSRTAGNWRSNGLDSKDPMSSMSSADDEIEHSSEPTEQPNQSLLDRLEDLKRLINSNIKRLDEHLILRDKLVTHHKHRQIGDAVCKAGSQVLEVCRPYLATLESVNLAPLNSGLQAHQLNDFSEHKQKIYDAASDLILACQAVASPLGDEWAEVRGPSLEERLARVKTVGRDLDVAASQIHFSLQLLSELMPSQDSGSRGSHRLTDGGAPTEQQHQRNSSKSLRPSLADVGPSKSFTEGTGSTGPRDAQRQGESSKPTRFFGEVPAPQQERTSLTATNRDSEEMPDYLRLDYEGDMSYDLKVEPPQLRGGTLTGLVEQLTRHDRLDSPFNNTFLLTYRSFTTGPELFEMLVKRWMIQPPHGVGGHDLTIWTDKKQKPIRFRVVNILKSWFDNYWMEPGNEESQQLMSRVYAFAKDTVQSTSTPGAGPLMTAIEQRMRGQDASSKRLVLTLNSQAPPPIIPKNMKKLKFLDIDALEFARQLTIIESRLYGKIRPTECLNKTWQKKLAPGEADPAENVKALILHSNQLTNWVAQMILTQADVKRRVVVIKHFVSIADKCRNLNNFSCLTSIISALGSAPIHRLNRTWSQVNARTTQTLESMRKLMGSTKNFNEYRESLHKANPPCIPFFGIYLTDLTFIEDGIPSIIKKTQLINFAKRAKTAEVIRDIQQYQNVPYGLQPVPELQEYILRNMQSAGDVHEMYERSLQVEPREREDEKIARLLSESGFL</sequence>
<feature type="compositionally biased region" description="Polar residues" evidence="12">
    <location>
        <begin position="840"/>
        <end position="849"/>
    </location>
</feature>
<dbReference type="OrthoDB" id="546434at2759"/>
<dbReference type="GO" id="GO:0005085">
    <property type="term" value="F:guanyl-nucleotide exchange factor activity"/>
    <property type="evidence" value="ECO:0007669"/>
    <property type="project" value="UniProtKB-KW"/>
</dbReference>
<comment type="similarity">
    <text evidence="3">Belongs to the STAM family.</text>
</comment>
<feature type="domain" description="SH3" evidence="13">
    <location>
        <begin position="147"/>
        <end position="206"/>
    </location>
</feature>
<dbReference type="GeneID" id="19337986"/>
<dbReference type="InterPro" id="IPR000651">
    <property type="entry name" value="Ras-like_Gua-exchang_fac_N"/>
</dbReference>
<dbReference type="InterPro" id="IPR056686">
    <property type="entry name" value="DUF7784"/>
</dbReference>
<dbReference type="HOGENOM" id="CLU_002632_0_1_1"/>
<dbReference type="InterPro" id="IPR001895">
    <property type="entry name" value="RASGEF_cat_dom"/>
</dbReference>
<dbReference type="KEGG" id="pfj:MYCFIDRAFT_213980"/>
<feature type="compositionally biased region" description="Polar residues" evidence="12">
    <location>
        <begin position="365"/>
        <end position="382"/>
    </location>
</feature>
<evidence type="ECO:0000256" key="5">
    <source>
        <dbReference type="ARBA" id="ARBA00017923"/>
    </source>
</evidence>
<dbReference type="eggNOG" id="KOG3417">
    <property type="taxonomic scope" value="Eukaryota"/>
</dbReference>
<name>M3B8V3_PSEFD</name>
<dbReference type="GO" id="GO:0010008">
    <property type="term" value="C:endosome membrane"/>
    <property type="evidence" value="ECO:0007669"/>
    <property type="project" value="UniProtKB-SubCell"/>
</dbReference>
<dbReference type="Pfam" id="PF00018">
    <property type="entry name" value="SH3_1"/>
    <property type="match status" value="1"/>
</dbReference>
<feature type="compositionally biased region" description="Polar residues" evidence="12">
    <location>
        <begin position="341"/>
        <end position="350"/>
    </location>
</feature>
<evidence type="ECO:0000256" key="2">
    <source>
        <dbReference type="ARBA" id="ARBA00004125"/>
    </source>
</evidence>
<dbReference type="RefSeq" id="XP_007923251.1">
    <property type="nucleotide sequence ID" value="XM_007925060.1"/>
</dbReference>
<keyword evidence="9" id="KW-0967">Endosome</keyword>
<keyword evidence="17" id="KW-1185">Reference proteome</keyword>
<dbReference type="Gene3D" id="2.30.30.40">
    <property type="entry name" value="SH3 Domains"/>
    <property type="match status" value="1"/>
</dbReference>
<dbReference type="InterPro" id="IPR036964">
    <property type="entry name" value="RASGEF_cat_dom_sf"/>
</dbReference>
<dbReference type="CDD" id="cd00155">
    <property type="entry name" value="RasGEF"/>
    <property type="match status" value="1"/>
</dbReference>
<dbReference type="InterPro" id="IPR036028">
    <property type="entry name" value="SH3-like_dom_sf"/>
</dbReference>
<feature type="compositionally biased region" description="Acidic residues" evidence="12">
    <location>
        <begin position="222"/>
        <end position="232"/>
    </location>
</feature>
<dbReference type="Gene3D" id="1.20.870.10">
    <property type="entry name" value="Son of sevenless (SoS) protein Chain: S domain 1"/>
    <property type="match status" value="1"/>
</dbReference>